<feature type="domain" description="ABC transporter" evidence="4">
    <location>
        <begin position="7"/>
        <end position="242"/>
    </location>
</feature>
<evidence type="ECO:0000313" key="5">
    <source>
        <dbReference type="EMBL" id="SEM67252.1"/>
    </source>
</evidence>
<dbReference type="CDD" id="cd03214">
    <property type="entry name" value="ABC_Iron-Siderophores_B12_Hemin"/>
    <property type="match status" value="1"/>
</dbReference>
<reference evidence="5 6" key="1">
    <citation type="submission" date="2016-10" db="EMBL/GenBank/DDBJ databases">
        <authorList>
            <person name="de Groot N.N."/>
        </authorList>
    </citation>
    <scope>NUCLEOTIDE SEQUENCE [LARGE SCALE GENOMIC DNA]</scope>
    <source>
        <strain evidence="5 6">DSM 8423</strain>
    </source>
</reference>
<dbReference type="InterPro" id="IPR003439">
    <property type="entry name" value="ABC_transporter-like_ATP-bd"/>
</dbReference>
<dbReference type="Gene3D" id="3.40.50.300">
    <property type="entry name" value="P-loop containing nucleotide triphosphate hydrolases"/>
    <property type="match status" value="1"/>
</dbReference>
<dbReference type="OrthoDB" id="9809450at2"/>
<dbReference type="PANTHER" id="PTHR42734">
    <property type="entry name" value="METAL TRANSPORT SYSTEM ATP-BINDING PROTEIN TM_0124-RELATED"/>
    <property type="match status" value="1"/>
</dbReference>
<evidence type="ECO:0000256" key="2">
    <source>
        <dbReference type="ARBA" id="ARBA00022741"/>
    </source>
</evidence>
<dbReference type="InterPro" id="IPR003593">
    <property type="entry name" value="AAA+_ATPase"/>
</dbReference>
<evidence type="ECO:0000259" key="4">
    <source>
        <dbReference type="PROSITE" id="PS50893"/>
    </source>
</evidence>
<dbReference type="InterPro" id="IPR027417">
    <property type="entry name" value="P-loop_NTPase"/>
</dbReference>
<dbReference type="Proteomes" id="UP000198744">
    <property type="component" value="Unassembled WGS sequence"/>
</dbReference>
<dbReference type="Pfam" id="PF00005">
    <property type="entry name" value="ABC_tran"/>
    <property type="match status" value="1"/>
</dbReference>
<dbReference type="GO" id="GO:0016887">
    <property type="term" value="F:ATP hydrolysis activity"/>
    <property type="evidence" value="ECO:0007669"/>
    <property type="project" value="InterPro"/>
</dbReference>
<dbReference type="PANTHER" id="PTHR42734:SF19">
    <property type="entry name" value="IRON COMPOUNDS ABC TRANSPORTER, ATP-BINDING PROTEIN"/>
    <property type="match status" value="1"/>
</dbReference>
<dbReference type="GO" id="GO:0005524">
    <property type="term" value="F:ATP binding"/>
    <property type="evidence" value="ECO:0007669"/>
    <property type="project" value="UniProtKB-KW"/>
</dbReference>
<dbReference type="EMBL" id="FOBS01000033">
    <property type="protein sequence ID" value="SEM67252.1"/>
    <property type="molecule type" value="Genomic_DNA"/>
</dbReference>
<name>A0A1H8A8N4_9BACT</name>
<evidence type="ECO:0000313" key="6">
    <source>
        <dbReference type="Proteomes" id="UP000198744"/>
    </source>
</evidence>
<evidence type="ECO:0000256" key="3">
    <source>
        <dbReference type="ARBA" id="ARBA00022840"/>
    </source>
</evidence>
<dbReference type="STRING" id="43775.SAMN04489760_1339"/>
<dbReference type="SMART" id="SM00382">
    <property type="entry name" value="AAA"/>
    <property type="match status" value="1"/>
</dbReference>
<dbReference type="PROSITE" id="PS50893">
    <property type="entry name" value="ABC_TRANSPORTER_2"/>
    <property type="match status" value="1"/>
</dbReference>
<keyword evidence="3 5" id="KW-0067">ATP-binding</keyword>
<dbReference type="RefSeq" id="WP_093884564.1">
    <property type="nucleotide sequence ID" value="NZ_FOBS01000033.1"/>
</dbReference>
<dbReference type="InterPro" id="IPR050153">
    <property type="entry name" value="Metal_Ion_Import_ABC"/>
</dbReference>
<keyword evidence="1" id="KW-0813">Transport</keyword>
<protein>
    <submittedName>
        <fullName evidence="5">Iron complex transport system ATP-binding protein</fullName>
    </submittedName>
</protein>
<proteinExistence type="predicted"/>
<evidence type="ECO:0000256" key="1">
    <source>
        <dbReference type="ARBA" id="ARBA00022448"/>
    </source>
</evidence>
<keyword evidence="6" id="KW-1185">Reference proteome</keyword>
<dbReference type="AlphaFoldDB" id="A0A1H8A8N4"/>
<gene>
    <name evidence="5" type="ORF">SAMN04489760_1339</name>
</gene>
<dbReference type="SUPFAM" id="SSF52540">
    <property type="entry name" value="P-loop containing nucleoside triphosphate hydrolases"/>
    <property type="match status" value="1"/>
</dbReference>
<sequence length="288" mass="31783">MELKPLIEVEKISFGYTRENVLNDVSFSIGEGEIVTLLGPNGCGKSTLIKIMLGLLRPANGGVFLNGRNIGEIRSKTLAGEIAYVPQTHRSSFPYAVLDVVLMGRIPHKPFFFRYSKTDLRVAADALNRLSISHLAERAYTEISGGERQLTLIARALAQGAKTFIMDEPASGLDYGNQLRLLDQIIKLSREGYTFIKSTHSPEHALWIADRAILIKNGAIVADGKCDEIITSENLFSLYNARVNVLNLNGSLRVCVPQTICGCAEFGNFSRQTCHSEEALPWRALQEV</sequence>
<organism evidence="5 6">
    <name type="scientific">Syntrophus gentianae</name>
    <dbReference type="NCBI Taxonomy" id="43775"/>
    <lineage>
        <taxon>Bacteria</taxon>
        <taxon>Pseudomonadati</taxon>
        <taxon>Thermodesulfobacteriota</taxon>
        <taxon>Syntrophia</taxon>
        <taxon>Syntrophales</taxon>
        <taxon>Syntrophaceae</taxon>
        <taxon>Syntrophus</taxon>
    </lineage>
</organism>
<accession>A0A1H8A8N4</accession>
<dbReference type="FunFam" id="3.40.50.300:FF:000134">
    <property type="entry name" value="Iron-enterobactin ABC transporter ATP-binding protein"/>
    <property type="match status" value="1"/>
</dbReference>
<keyword evidence="2" id="KW-0547">Nucleotide-binding</keyword>